<dbReference type="GO" id="GO:0051144">
    <property type="term" value="P:1,2-propanediol catabolic process"/>
    <property type="evidence" value="ECO:0007669"/>
    <property type="project" value="UniProtKB-UniPathway"/>
</dbReference>
<evidence type="ECO:0000313" key="12">
    <source>
        <dbReference type="Proteomes" id="UP000322976"/>
    </source>
</evidence>
<dbReference type="Proteomes" id="UP000322976">
    <property type="component" value="Unassembled WGS sequence"/>
</dbReference>
<dbReference type="PANTHER" id="PTHR39453:SF1">
    <property type="entry name" value="PHOSPHATE PROPANOYLTRANSFERASE"/>
    <property type="match status" value="1"/>
</dbReference>
<dbReference type="UniPathway" id="UPA00621"/>
<keyword evidence="12" id="KW-1185">Reference proteome</keyword>
<sequence>MDIKDEIIDAVVKDVISRIRIKEGGRAIPVGISNRHIHLNREDMDILFGKGYELTIKNHVNQPGQFAANETVCIAGPKGCFERVRILGPVRRYSQIEISRTDAFTLGINPPVRDSNDLKGSESLCVIGPAGMKVFEEKVICAQRHIHMSPDDADRFGVINGDMVDVEALTDKGIIYRNVLIRVAENFALEFHIDTDEANAADLKNGDMVRIIGINR</sequence>
<dbReference type="RefSeq" id="WP_149544560.1">
    <property type="nucleotide sequence ID" value="NZ_VTPS01000003.1"/>
</dbReference>
<dbReference type="GO" id="GO:0016747">
    <property type="term" value="F:acyltransferase activity, transferring groups other than amino-acyl groups"/>
    <property type="evidence" value="ECO:0007669"/>
    <property type="project" value="InterPro"/>
</dbReference>
<dbReference type="EC" id="2.3.1.222" evidence="3 10"/>
<comment type="caution">
    <text evidence="11">The sequence shown here is derived from an EMBL/GenBank/DDBJ whole genome shotgun (WGS) entry which is preliminary data.</text>
</comment>
<comment type="similarity">
    <text evidence="2 10">Belongs to the PduL family.</text>
</comment>
<dbReference type="Pfam" id="PF06130">
    <property type="entry name" value="PTAC"/>
    <property type="match status" value="1"/>
</dbReference>
<dbReference type="InterPro" id="IPR008300">
    <property type="entry name" value="PTAC"/>
</dbReference>
<evidence type="ECO:0000256" key="3">
    <source>
        <dbReference type="ARBA" id="ARBA00012206"/>
    </source>
</evidence>
<dbReference type="PIRSF" id="PIRSF010130">
    <property type="entry name" value="PduL"/>
    <property type="match status" value="1"/>
</dbReference>
<dbReference type="GO" id="GO:0046872">
    <property type="term" value="F:metal ion binding"/>
    <property type="evidence" value="ECO:0007669"/>
    <property type="project" value="UniProtKB-KW"/>
</dbReference>
<evidence type="ECO:0000256" key="6">
    <source>
        <dbReference type="ARBA" id="ARBA00022723"/>
    </source>
</evidence>
<protein>
    <recommendedName>
        <fullName evidence="4 10">Phosphate propanoyltransferase</fullName>
        <ecNumber evidence="3 10">2.3.1.222</ecNumber>
    </recommendedName>
</protein>
<comment type="function">
    <text evidence="10">Involved in 1,2-propanediol (1,2-PD) degradation by catalyzing the conversion of propanoyl-CoA to propanoyl-phosphate.</text>
</comment>
<evidence type="ECO:0000256" key="2">
    <source>
        <dbReference type="ARBA" id="ARBA00007342"/>
    </source>
</evidence>
<keyword evidence="7" id="KW-0862">Zinc</keyword>
<evidence type="ECO:0000256" key="4">
    <source>
        <dbReference type="ARBA" id="ARBA00020837"/>
    </source>
</evidence>
<evidence type="ECO:0000256" key="1">
    <source>
        <dbReference type="ARBA" id="ARBA00001947"/>
    </source>
</evidence>
<dbReference type="PANTHER" id="PTHR39453">
    <property type="entry name" value="PHOSPHATE PROPANOYLTRANSFERASE"/>
    <property type="match status" value="1"/>
</dbReference>
<comment type="pathway">
    <text evidence="10">Polyol metabolism; 1,2-propanediol degradation.</text>
</comment>
<evidence type="ECO:0000256" key="10">
    <source>
        <dbReference type="PIRNR" id="PIRNR010130"/>
    </source>
</evidence>
<comment type="catalytic activity">
    <reaction evidence="9 10">
        <text>propanoyl-CoA + phosphate = propanoyl phosphate + CoA</text>
        <dbReference type="Rhea" id="RHEA:28046"/>
        <dbReference type="ChEBI" id="CHEBI:43474"/>
        <dbReference type="ChEBI" id="CHEBI:57287"/>
        <dbReference type="ChEBI" id="CHEBI:57392"/>
        <dbReference type="ChEBI" id="CHEBI:58933"/>
        <dbReference type="EC" id="2.3.1.222"/>
    </reaction>
</comment>
<accession>A0A5D8QHG1</accession>
<name>A0A5D8QHG1_9THEO</name>
<evidence type="ECO:0000256" key="5">
    <source>
        <dbReference type="ARBA" id="ARBA00022679"/>
    </source>
</evidence>
<evidence type="ECO:0000256" key="8">
    <source>
        <dbReference type="ARBA" id="ARBA00023315"/>
    </source>
</evidence>
<keyword evidence="8 10" id="KW-0012">Acyltransferase</keyword>
<dbReference type="NCBIfam" id="NF011652">
    <property type="entry name" value="PRK15070.1"/>
    <property type="match status" value="1"/>
</dbReference>
<comment type="cofactor">
    <cofactor evidence="1">
        <name>Zn(2+)</name>
        <dbReference type="ChEBI" id="CHEBI:29105"/>
    </cofactor>
</comment>
<evidence type="ECO:0000256" key="7">
    <source>
        <dbReference type="ARBA" id="ARBA00022833"/>
    </source>
</evidence>
<organism evidence="11 12">
    <name type="scientific">Calorimonas adulescens</name>
    <dbReference type="NCBI Taxonomy" id="2606906"/>
    <lineage>
        <taxon>Bacteria</taxon>
        <taxon>Bacillati</taxon>
        <taxon>Bacillota</taxon>
        <taxon>Clostridia</taxon>
        <taxon>Thermoanaerobacterales</taxon>
        <taxon>Thermoanaerobacteraceae</taxon>
        <taxon>Calorimonas</taxon>
    </lineage>
</organism>
<proteinExistence type="inferred from homology"/>
<evidence type="ECO:0000313" key="11">
    <source>
        <dbReference type="EMBL" id="TZE83003.1"/>
    </source>
</evidence>
<reference evidence="11 12" key="1">
    <citation type="submission" date="2019-08" db="EMBL/GenBank/DDBJ databases">
        <title>Calorimonas adulescens gen. nov., sp. nov., an anaerobic thermophilic bacterium from Sakhalin hot spring.</title>
        <authorList>
            <person name="Khomyakova M.A."/>
            <person name="Merkel A.Y."/>
            <person name="Novikov A."/>
            <person name="Bonch-Osmolovskaya E.A."/>
            <person name="Slobodkin A.I."/>
        </authorList>
    </citation>
    <scope>NUCLEOTIDE SEQUENCE [LARGE SCALE GENOMIC DNA]</scope>
    <source>
        <strain evidence="11 12">A05MB</strain>
    </source>
</reference>
<dbReference type="AlphaFoldDB" id="A0A5D8QHG1"/>
<gene>
    <name evidence="11" type="ORF">FWJ32_03375</name>
</gene>
<dbReference type="EMBL" id="VTPS01000003">
    <property type="protein sequence ID" value="TZE83003.1"/>
    <property type="molecule type" value="Genomic_DNA"/>
</dbReference>
<keyword evidence="5 10" id="KW-0808">Transferase</keyword>
<keyword evidence="6" id="KW-0479">Metal-binding</keyword>
<evidence type="ECO:0000256" key="9">
    <source>
        <dbReference type="ARBA" id="ARBA00047589"/>
    </source>
</evidence>